<dbReference type="RefSeq" id="WP_130245553.1">
    <property type="nucleotide sequence ID" value="NZ_PPUZ01000039.1"/>
</dbReference>
<protein>
    <recommendedName>
        <fullName evidence="3">Lipoprotein</fullName>
    </recommendedName>
</protein>
<comment type="caution">
    <text evidence="1">The sequence shown here is derived from an EMBL/GenBank/DDBJ whole genome shotgun (WGS) entry which is preliminary data.</text>
</comment>
<gene>
    <name evidence="1" type="ORF">C3B51_14930</name>
</gene>
<dbReference type="PROSITE" id="PS51257">
    <property type="entry name" value="PROKAR_LIPOPROTEIN"/>
    <property type="match status" value="1"/>
</dbReference>
<dbReference type="AlphaFoldDB" id="A0A4Q7E721"/>
<sequence>MIKDKLMKVMFTVTLVSILGCDSSGEHKPPSNDSVRIFYNQNKVRIEGFVEFCALHESVKWLGVNDIDLSSKPNENIDSFSVTNTRLVMNNLGIESIFCARDYSKVNAPLVSVTLPLYNSGLSVSGISKGVKFIVFESARVKEQLKNGELAYLGDIGWYIYYRES</sequence>
<accession>A0A4Q7E721</accession>
<evidence type="ECO:0008006" key="3">
    <source>
        <dbReference type="Google" id="ProtNLM"/>
    </source>
</evidence>
<organism evidence="1 2">
    <name type="scientific">Pseudoalteromonas rubra</name>
    <dbReference type="NCBI Taxonomy" id="43658"/>
    <lineage>
        <taxon>Bacteria</taxon>
        <taxon>Pseudomonadati</taxon>
        <taxon>Pseudomonadota</taxon>
        <taxon>Gammaproteobacteria</taxon>
        <taxon>Alteromonadales</taxon>
        <taxon>Pseudoalteromonadaceae</taxon>
        <taxon>Pseudoalteromonas</taxon>
    </lineage>
</organism>
<evidence type="ECO:0000313" key="2">
    <source>
        <dbReference type="Proteomes" id="UP000292345"/>
    </source>
</evidence>
<reference evidence="1 2" key="1">
    <citation type="submission" date="2018-01" db="EMBL/GenBank/DDBJ databases">
        <title>Co-occurrence of chitin degradation, pigmentation and bioactivity in marine Pseudoalteromonas.</title>
        <authorList>
            <person name="Paulsen S."/>
            <person name="Gram L."/>
            <person name="Machado H."/>
        </authorList>
    </citation>
    <scope>NUCLEOTIDE SEQUENCE [LARGE SCALE GENOMIC DNA]</scope>
    <source>
        <strain evidence="1 2">S1946</strain>
    </source>
</reference>
<dbReference type="EMBL" id="PPUZ01000039">
    <property type="protein sequence ID" value="RZM78469.1"/>
    <property type="molecule type" value="Genomic_DNA"/>
</dbReference>
<evidence type="ECO:0000313" key="1">
    <source>
        <dbReference type="EMBL" id="RZM78469.1"/>
    </source>
</evidence>
<dbReference type="Proteomes" id="UP000292345">
    <property type="component" value="Unassembled WGS sequence"/>
</dbReference>
<proteinExistence type="predicted"/>
<name>A0A4Q7E721_9GAMM</name>